<keyword evidence="12" id="KW-1185">Reference proteome</keyword>
<feature type="transmembrane region" description="Helical" evidence="10">
    <location>
        <begin position="257"/>
        <end position="275"/>
    </location>
</feature>
<dbReference type="GO" id="GO:0016020">
    <property type="term" value="C:membrane"/>
    <property type="evidence" value="ECO:0007669"/>
    <property type="project" value="UniProtKB-SubCell"/>
</dbReference>
<dbReference type="InterPro" id="IPR023201">
    <property type="entry name" value="SecY_dom_sf"/>
</dbReference>
<dbReference type="KEGG" id="slb:AWJ20_2263"/>
<dbReference type="InterPro" id="IPR002208">
    <property type="entry name" value="SecY/SEC61-alpha"/>
</dbReference>
<evidence type="ECO:0000256" key="9">
    <source>
        <dbReference type="RuleBase" id="RU004349"/>
    </source>
</evidence>
<dbReference type="InterPro" id="IPR030659">
    <property type="entry name" value="SecY_CS"/>
</dbReference>
<reference evidence="11 12" key="1">
    <citation type="submission" date="2016-02" db="EMBL/GenBank/DDBJ databases">
        <title>Complete genome sequence and transcriptome regulation of the pentose utilising yeast Sugiyamaella lignohabitans.</title>
        <authorList>
            <person name="Bellasio M."/>
            <person name="Peymann A."/>
            <person name="Valli M."/>
            <person name="Sipitzky M."/>
            <person name="Graf A."/>
            <person name="Sauer M."/>
            <person name="Marx H."/>
            <person name="Mattanovich D."/>
        </authorList>
    </citation>
    <scope>NUCLEOTIDE SEQUENCE [LARGE SCALE GENOMIC DNA]</scope>
    <source>
        <strain evidence="11 12">CBS 10342</strain>
    </source>
</reference>
<dbReference type="AlphaFoldDB" id="A0A167F060"/>
<evidence type="ECO:0000256" key="4">
    <source>
        <dbReference type="ARBA" id="ARBA00022692"/>
    </source>
</evidence>
<keyword evidence="4 10" id="KW-0812">Transmembrane</keyword>
<evidence type="ECO:0000256" key="8">
    <source>
        <dbReference type="ARBA" id="ARBA00023136"/>
    </source>
</evidence>
<dbReference type="RefSeq" id="XP_018737135.1">
    <property type="nucleotide sequence ID" value="XM_018879197.1"/>
</dbReference>
<comment type="subcellular location">
    <subcellularLocation>
        <location evidence="1">Membrane</location>
        <topology evidence="1">Multi-pass membrane protein</topology>
    </subcellularLocation>
</comment>
<organism evidence="11 12">
    <name type="scientific">Sugiyamaella lignohabitans</name>
    <dbReference type="NCBI Taxonomy" id="796027"/>
    <lineage>
        <taxon>Eukaryota</taxon>
        <taxon>Fungi</taxon>
        <taxon>Dikarya</taxon>
        <taxon>Ascomycota</taxon>
        <taxon>Saccharomycotina</taxon>
        <taxon>Dipodascomycetes</taxon>
        <taxon>Dipodascales</taxon>
        <taxon>Trichomonascaceae</taxon>
        <taxon>Sugiyamaella</taxon>
    </lineage>
</organism>
<dbReference type="PROSITE" id="PS00756">
    <property type="entry name" value="SECY_2"/>
    <property type="match status" value="1"/>
</dbReference>
<evidence type="ECO:0000256" key="7">
    <source>
        <dbReference type="ARBA" id="ARBA00023010"/>
    </source>
</evidence>
<keyword evidence="8 10" id="KW-0472">Membrane</keyword>
<evidence type="ECO:0000256" key="2">
    <source>
        <dbReference type="ARBA" id="ARBA00005751"/>
    </source>
</evidence>
<evidence type="ECO:0000256" key="6">
    <source>
        <dbReference type="ARBA" id="ARBA00022989"/>
    </source>
</evidence>
<dbReference type="PANTHER" id="PTHR10906">
    <property type="entry name" value="SECY/SEC61-ALPHA FAMILY MEMBER"/>
    <property type="match status" value="1"/>
</dbReference>
<evidence type="ECO:0000256" key="10">
    <source>
        <dbReference type="SAM" id="Phobius"/>
    </source>
</evidence>
<dbReference type="Pfam" id="PF00344">
    <property type="entry name" value="SecY"/>
    <property type="match status" value="1"/>
</dbReference>
<evidence type="ECO:0000256" key="3">
    <source>
        <dbReference type="ARBA" id="ARBA00022448"/>
    </source>
</evidence>
<feature type="transmembrane region" description="Helical" evidence="10">
    <location>
        <begin position="281"/>
        <end position="299"/>
    </location>
</feature>
<dbReference type="GeneID" id="30034155"/>
<evidence type="ECO:0000313" key="12">
    <source>
        <dbReference type="Proteomes" id="UP000189580"/>
    </source>
</evidence>
<evidence type="ECO:0000313" key="11">
    <source>
        <dbReference type="EMBL" id="ANB14658.1"/>
    </source>
</evidence>
<protein>
    <submittedName>
        <fullName evidence="11">Translocon subunit SEC61</fullName>
    </submittedName>
</protein>
<feature type="transmembrane region" description="Helical" evidence="10">
    <location>
        <begin position="89"/>
        <end position="106"/>
    </location>
</feature>
<gene>
    <name evidence="11" type="primary">SEC61</name>
    <name evidence="11" type="ORF">AWJ20_2263</name>
</gene>
<dbReference type="GO" id="GO:0015031">
    <property type="term" value="P:protein transport"/>
    <property type="evidence" value="ECO:0007669"/>
    <property type="project" value="UniProtKB-KW"/>
</dbReference>
<proteinExistence type="inferred from homology"/>
<dbReference type="OrthoDB" id="420669at2759"/>
<feature type="transmembrane region" description="Helical" evidence="10">
    <location>
        <begin position="126"/>
        <end position="152"/>
    </location>
</feature>
<keyword evidence="7" id="KW-0811">Translocation</keyword>
<feature type="transmembrane region" description="Helical" evidence="10">
    <location>
        <begin position="199"/>
        <end position="217"/>
    </location>
</feature>
<comment type="similarity">
    <text evidence="2 9">Belongs to the SecY/SEC61-alpha family.</text>
</comment>
<dbReference type="Proteomes" id="UP000189580">
    <property type="component" value="Chromosome b"/>
</dbReference>
<keyword evidence="6 10" id="KW-1133">Transmembrane helix</keyword>
<keyword evidence="3" id="KW-0813">Transport</keyword>
<dbReference type="SUPFAM" id="SSF103491">
    <property type="entry name" value="Preprotein translocase SecY subunit"/>
    <property type="match status" value="1"/>
</dbReference>
<dbReference type="EMBL" id="CP014503">
    <property type="protein sequence ID" value="ANB14658.1"/>
    <property type="molecule type" value="Genomic_DNA"/>
</dbReference>
<accession>A0A167F060</accession>
<sequence length="316" mass="34890">MGGAMLLLIDETLQKGYGFSTGFSLFAVLSVSTKFVWNALSLSTQDIGRGKEFIGAIVSLVHGLFTRNFKNALIESFYRTHLPNVFEVYGNILAFGAVVFLLNFRYDINVKSTKVRTPSSNYPIRLLYTGNVPIYMFYAIVSNLFIFSNILFRLFPSNVVVRLIGTWEQHGDNPQLFAVSGLCYYLQPPFGLVEALWDPIKTVIYASTLILAAIYFAKTWTEISGSSPRDIAKQFKDNDIVIVGHRDVAILRELKKIITPAAAIGGALSAAVIVLPDLLGFTGSGLLMFIGASTIYTYFEIIAQESGQPGFSVGNW</sequence>
<name>A0A167F060_9ASCO</name>
<dbReference type="Gene3D" id="1.10.3370.10">
    <property type="entry name" value="SecY subunit domain"/>
    <property type="match status" value="1"/>
</dbReference>
<keyword evidence="5" id="KW-0653">Protein transport</keyword>
<evidence type="ECO:0000256" key="1">
    <source>
        <dbReference type="ARBA" id="ARBA00004141"/>
    </source>
</evidence>
<evidence type="ECO:0000256" key="5">
    <source>
        <dbReference type="ARBA" id="ARBA00022927"/>
    </source>
</evidence>